<evidence type="ECO:0000256" key="7">
    <source>
        <dbReference type="ARBA" id="ARBA00045280"/>
    </source>
</evidence>
<dbReference type="InterPro" id="IPR050363">
    <property type="entry name" value="MIP/Aquaporin"/>
</dbReference>
<dbReference type="Proteomes" id="UP000035680">
    <property type="component" value="Unassembled WGS sequence"/>
</dbReference>
<comment type="similarity">
    <text evidence="2 8">Belongs to the MIP/aquaporin (TC 1.A.8) family.</text>
</comment>
<proteinExistence type="inferred from homology"/>
<organism evidence="10 11">
    <name type="scientific">Strongyloides venezuelensis</name>
    <name type="common">Threadworm</name>
    <dbReference type="NCBI Taxonomy" id="75913"/>
    <lineage>
        <taxon>Eukaryota</taxon>
        <taxon>Metazoa</taxon>
        <taxon>Ecdysozoa</taxon>
        <taxon>Nematoda</taxon>
        <taxon>Chromadorea</taxon>
        <taxon>Rhabditida</taxon>
        <taxon>Tylenchina</taxon>
        <taxon>Panagrolaimomorpha</taxon>
        <taxon>Strongyloidoidea</taxon>
        <taxon>Strongyloididae</taxon>
        <taxon>Strongyloides</taxon>
    </lineage>
</organism>
<keyword evidence="5 9" id="KW-1133">Transmembrane helix</keyword>
<dbReference type="GO" id="GO:0015250">
    <property type="term" value="F:water channel activity"/>
    <property type="evidence" value="ECO:0007669"/>
    <property type="project" value="TreeGrafter"/>
</dbReference>
<dbReference type="GO" id="GO:0016323">
    <property type="term" value="C:basolateral plasma membrane"/>
    <property type="evidence" value="ECO:0007669"/>
    <property type="project" value="TreeGrafter"/>
</dbReference>
<keyword evidence="6 9" id="KW-0472">Membrane</keyword>
<keyword evidence="10" id="KW-1185">Reference proteome</keyword>
<comment type="subcellular location">
    <subcellularLocation>
        <location evidence="1">Membrane</location>
        <topology evidence="1">Multi-pass membrane protein</topology>
    </subcellularLocation>
</comment>
<feature type="transmembrane region" description="Helical" evidence="9">
    <location>
        <begin position="157"/>
        <end position="181"/>
    </location>
</feature>
<dbReference type="PRINTS" id="PR00783">
    <property type="entry name" value="MINTRINSICP"/>
</dbReference>
<evidence type="ECO:0000256" key="2">
    <source>
        <dbReference type="ARBA" id="ARBA00006175"/>
    </source>
</evidence>
<evidence type="ECO:0000256" key="3">
    <source>
        <dbReference type="ARBA" id="ARBA00022448"/>
    </source>
</evidence>
<dbReference type="AlphaFoldDB" id="A0A0K0FKQ3"/>
<keyword evidence="4 8" id="KW-0812">Transmembrane</keyword>
<dbReference type="SUPFAM" id="SSF81338">
    <property type="entry name" value="Aquaporin-like"/>
    <property type="match status" value="1"/>
</dbReference>
<dbReference type="PANTHER" id="PTHR43829:SF9">
    <property type="entry name" value="AQUAPORIN-9"/>
    <property type="match status" value="1"/>
</dbReference>
<evidence type="ECO:0000313" key="10">
    <source>
        <dbReference type="Proteomes" id="UP000035680"/>
    </source>
</evidence>
<dbReference type="InterPro" id="IPR023271">
    <property type="entry name" value="Aquaporin-like"/>
</dbReference>
<accession>A0A0K0FKQ3</accession>
<keyword evidence="3 8" id="KW-0813">Transport</keyword>
<evidence type="ECO:0000256" key="9">
    <source>
        <dbReference type="SAM" id="Phobius"/>
    </source>
</evidence>
<dbReference type="WBParaSite" id="SVE_0961700.1">
    <property type="protein sequence ID" value="SVE_0961700.1"/>
    <property type="gene ID" value="SVE_0961700"/>
</dbReference>
<evidence type="ECO:0000256" key="1">
    <source>
        <dbReference type="ARBA" id="ARBA00004141"/>
    </source>
</evidence>
<dbReference type="Pfam" id="PF00230">
    <property type="entry name" value="MIP"/>
    <property type="match status" value="1"/>
</dbReference>
<comment type="function">
    <text evidence="7">Aquaglyceroporin that may modulate the water content and osmolytes during anhydrobiosis.</text>
</comment>
<evidence type="ECO:0000313" key="11">
    <source>
        <dbReference type="WBParaSite" id="SVE_0961700.1"/>
    </source>
</evidence>
<dbReference type="InterPro" id="IPR000425">
    <property type="entry name" value="MIP"/>
</dbReference>
<feature type="transmembrane region" description="Helical" evidence="9">
    <location>
        <begin position="244"/>
        <end position="266"/>
    </location>
</feature>
<feature type="transmembrane region" description="Helical" evidence="9">
    <location>
        <begin position="58"/>
        <end position="77"/>
    </location>
</feature>
<dbReference type="Gene3D" id="1.20.1080.10">
    <property type="entry name" value="Glycerol uptake facilitator protein"/>
    <property type="match status" value="1"/>
</dbReference>
<evidence type="ECO:0000256" key="5">
    <source>
        <dbReference type="ARBA" id="ARBA00022989"/>
    </source>
</evidence>
<protein>
    <submittedName>
        <fullName evidence="11">Aquaporin-9</fullName>
    </submittedName>
</protein>
<evidence type="ECO:0000256" key="8">
    <source>
        <dbReference type="RuleBase" id="RU000477"/>
    </source>
</evidence>
<feature type="transmembrane region" description="Helical" evidence="9">
    <location>
        <begin position="103"/>
        <end position="125"/>
    </location>
</feature>
<dbReference type="PANTHER" id="PTHR43829">
    <property type="entry name" value="AQUAPORIN OR AQUAGLYCEROPORIN RELATED"/>
    <property type="match status" value="1"/>
</dbReference>
<reference evidence="10" key="1">
    <citation type="submission" date="2014-07" db="EMBL/GenBank/DDBJ databases">
        <authorList>
            <person name="Martin A.A"/>
            <person name="De Silva N."/>
        </authorList>
    </citation>
    <scope>NUCLEOTIDE SEQUENCE</scope>
</reference>
<sequence>MKPILIPQYRTQLKDKFYIKKRLYRELLCEFCCTWFLMFTGVGINLNEALRDGPGKTYLAGNVGWVLVAGMAIHMGYNITGSHMNPAFSFNAFLLNMLTFKNFIYYSIVQTLGAFFGSFCAYYTFIDAINNFDNGYRQIHGDKATAHLFATFPSQHLSFYGGIVDQFLASFILAICVGVATDINNQIPRWAQPFIISTAIGIIGGSLGMNASNAMNPARDLGPRILLFVVGYDWEVFSYNNYSWFWVPLIIPMIGVPVGTWFYNILISFQIDDELYFHDIQSEYQRSKIIDGMNVMNYFKPPHLIMDCCKKGKSCSSGKGSDACKAKCGSDCKCPDCKCGASCKCGDNCKCGSDCKCEKN</sequence>
<dbReference type="GO" id="GO:0015254">
    <property type="term" value="F:glycerol channel activity"/>
    <property type="evidence" value="ECO:0007669"/>
    <property type="project" value="TreeGrafter"/>
</dbReference>
<feature type="transmembrane region" description="Helical" evidence="9">
    <location>
        <begin position="193"/>
        <end position="211"/>
    </location>
</feature>
<name>A0A0K0FKQ3_STRVS</name>
<evidence type="ECO:0000256" key="6">
    <source>
        <dbReference type="ARBA" id="ARBA00023136"/>
    </source>
</evidence>
<feature type="transmembrane region" description="Helical" evidence="9">
    <location>
        <begin position="27"/>
        <end position="46"/>
    </location>
</feature>
<dbReference type="STRING" id="75913.A0A0K0FKQ3"/>
<reference evidence="11" key="2">
    <citation type="submission" date="2015-08" db="UniProtKB">
        <authorList>
            <consortium name="WormBaseParasite"/>
        </authorList>
    </citation>
    <scope>IDENTIFICATION</scope>
</reference>
<evidence type="ECO:0000256" key="4">
    <source>
        <dbReference type="ARBA" id="ARBA00022692"/>
    </source>
</evidence>